<dbReference type="STRING" id="5098.A0A507QX69"/>
<comment type="similarity">
    <text evidence="1 8">Belongs to the class-I aminoacyl-tRNA synthetase family.</text>
</comment>
<accession>A0A507QX69</accession>
<dbReference type="AlphaFoldDB" id="A0A507QX69"/>
<dbReference type="InterPro" id="IPR036986">
    <property type="entry name" value="S4_RNA-bd_sf"/>
</dbReference>
<keyword evidence="6 8" id="KW-0030">Aminoacyl-tRNA synthetase</keyword>
<keyword evidence="5 8" id="KW-0648">Protein biosynthesis</keyword>
<dbReference type="SUPFAM" id="SSF55174">
    <property type="entry name" value="Alpha-L RNA-binding motif"/>
    <property type="match status" value="1"/>
</dbReference>
<dbReference type="InterPro" id="IPR032005">
    <property type="entry name" value="TyrRSs_C"/>
</dbReference>
<name>A0A507QX69_MONPU</name>
<dbReference type="Proteomes" id="UP000319663">
    <property type="component" value="Unassembled WGS sequence"/>
</dbReference>
<evidence type="ECO:0000259" key="10">
    <source>
        <dbReference type="Pfam" id="PF16714"/>
    </source>
</evidence>
<feature type="compositionally biased region" description="Polar residues" evidence="9">
    <location>
        <begin position="384"/>
        <end position="394"/>
    </location>
</feature>
<dbReference type="PANTHER" id="PTHR11766">
    <property type="entry name" value="TYROSYL-TRNA SYNTHETASE"/>
    <property type="match status" value="1"/>
</dbReference>
<dbReference type="GO" id="GO:0005829">
    <property type="term" value="C:cytosol"/>
    <property type="evidence" value="ECO:0007669"/>
    <property type="project" value="TreeGrafter"/>
</dbReference>
<organism evidence="11 12">
    <name type="scientific">Monascus purpureus</name>
    <name type="common">Red mold</name>
    <name type="synonym">Monascus anka</name>
    <dbReference type="NCBI Taxonomy" id="5098"/>
    <lineage>
        <taxon>Eukaryota</taxon>
        <taxon>Fungi</taxon>
        <taxon>Dikarya</taxon>
        <taxon>Ascomycota</taxon>
        <taxon>Pezizomycotina</taxon>
        <taxon>Eurotiomycetes</taxon>
        <taxon>Eurotiomycetidae</taxon>
        <taxon>Eurotiales</taxon>
        <taxon>Aspergillaceae</taxon>
        <taxon>Monascus</taxon>
    </lineage>
</organism>
<evidence type="ECO:0000313" key="11">
    <source>
        <dbReference type="EMBL" id="TQB72080.1"/>
    </source>
</evidence>
<keyword evidence="12" id="KW-1185">Reference proteome</keyword>
<dbReference type="EMBL" id="VIFY01000070">
    <property type="protein sequence ID" value="TQB72080.1"/>
    <property type="molecule type" value="Genomic_DNA"/>
</dbReference>
<evidence type="ECO:0000256" key="6">
    <source>
        <dbReference type="ARBA" id="ARBA00023146"/>
    </source>
</evidence>
<dbReference type="EC" id="6.1.1.1" evidence="8"/>
<dbReference type="FunFam" id="1.10.240.10:FF:000001">
    <property type="entry name" value="Tyrosine--tRNA ligase"/>
    <property type="match status" value="1"/>
</dbReference>
<evidence type="ECO:0000256" key="7">
    <source>
        <dbReference type="ARBA" id="ARBA00048248"/>
    </source>
</evidence>
<feature type="region of interest" description="Disordered" evidence="9">
    <location>
        <begin position="370"/>
        <end position="403"/>
    </location>
</feature>
<comment type="catalytic activity">
    <reaction evidence="7 8">
        <text>tRNA(Tyr) + L-tyrosine + ATP = L-tyrosyl-tRNA(Tyr) + AMP + diphosphate + H(+)</text>
        <dbReference type="Rhea" id="RHEA:10220"/>
        <dbReference type="Rhea" id="RHEA-COMP:9706"/>
        <dbReference type="Rhea" id="RHEA-COMP:9707"/>
        <dbReference type="ChEBI" id="CHEBI:15378"/>
        <dbReference type="ChEBI" id="CHEBI:30616"/>
        <dbReference type="ChEBI" id="CHEBI:33019"/>
        <dbReference type="ChEBI" id="CHEBI:58315"/>
        <dbReference type="ChEBI" id="CHEBI:78442"/>
        <dbReference type="ChEBI" id="CHEBI:78536"/>
        <dbReference type="ChEBI" id="CHEBI:456215"/>
        <dbReference type="EC" id="6.1.1.1"/>
    </reaction>
</comment>
<evidence type="ECO:0000256" key="2">
    <source>
        <dbReference type="ARBA" id="ARBA00022598"/>
    </source>
</evidence>
<dbReference type="InterPro" id="IPR002307">
    <property type="entry name" value="Tyr-tRNA-ligase"/>
</dbReference>
<dbReference type="GO" id="GO:0004831">
    <property type="term" value="F:tyrosine-tRNA ligase activity"/>
    <property type="evidence" value="ECO:0007669"/>
    <property type="project" value="UniProtKB-EC"/>
</dbReference>
<dbReference type="Pfam" id="PF16714">
    <property type="entry name" value="TyrRSs_C"/>
    <property type="match status" value="1"/>
</dbReference>
<keyword evidence="3 8" id="KW-0547">Nucleotide-binding</keyword>
<protein>
    <recommendedName>
        <fullName evidence="8">Tyrosine--tRNA ligase</fullName>
        <ecNumber evidence="8">6.1.1.1</ecNumber>
    </recommendedName>
    <alternativeName>
        <fullName evidence="8">Tyrosyl-tRNA synthetase</fullName>
    </alternativeName>
</protein>
<evidence type="ECO:0000256" key="9">
    <source>
        <dbReference type="SAM" id="MobiDB-lite"/>
    </source>
</evidence>
<evidence type="ECO:0000256" key="8">
    <source>
        <dbReference type="RuleBase" id="RU361234"/>
    </source>
</evidence>
<dbReference type="InterPro" id="IPR001412">
    <property type="entry name" value="aa-tRNA-synth_I_CS"/>
</dbReference>
<evidence type="ECO:0000256" key="3">
    <source>
        <dbReference type="ARBA" id="ARBA00022741"/>
    </source>
</evidence>
<evidence type="ECO:0000256" key="5">
    <source>
        <dbReference type="ARBA" id="ARBA00022917"/>
    </source>
</evidence>
<evidence type="ECO:0000256" key="4">
    <source>
        <dbReference type="ARBA" id="ARBA00022840"/>
    </source>
</evidence>
<keyword evidence="4 8" id="KW-0067">ATP-binding</keyword>
<reference evidence="11 12" key="1">
    <citation type="submission" date="2019-06" db="EMBL/GenBank/DDBJ databases">
        <title>Wine fermentation using esterase from Monascus purpureus.</title>
        <authorList>
            <person name="Geng C."/>
            <person name="Zhang Y."/>
        </authorList>
    </citation>
    <scope>NUCLEOTIDE SEQUENCE [LARGE SCALE GENOMIC DNA]</scope>
    <source>
        <strain evidence="11">HQ1</strain>
    </source>
</reference>
<dbReference type="InterPro" id="IPR002305">
    <property type="entry name" value="aa-tRNA-synth_Ic"/>
</dbReference>
<comment type="caution">
    <text evidence="11">The sequence shown here is derived from an EMBL/GenBank/DDBJ whole genome shotgun (WGS) entry which is preliminary data.</text>
</comment>
<evidence type="ECO:0000313" key="12">
    <source>
        <dbReference type="Proteomes" id="UP000319663"/>
    </source>
</evidence>
<dbReference type="InterPro" id="IPR014729">
    <property type="entry name" value="Rossmann-like_a/b/a_fold"/>
</dbReference>
<gene>
    <name evidence="11" type="primary">YARS2</name>
    <name evidence="11" type="ORF">MPDQ_007152</name>
</gene>
<dbReference type="SUPFAM" id="SSF52374">
    <property type="entry name" value="Nucleotidylyl transferase"/>
    <property type="match status" value="1"/>
</dbReference>
<dbReference type="PRINTS" id="PR01040">
    <property type="entry name" value="TRNASYNTHTYR"/>
</dbReference>
<dbReference type="GO" id="GO:0005524">
    <property type="term" value="F:ATP binding"/>
    <property type="evidence" value="ECO:0007669"/>
    <property type="project" value="UniProtKB-KW"/>
</dbReference>
<dbReference type="Gene3D" id="1.10.240.10">
    <property type="entry name" value="Tyrosyl-Transfer RNA Synthetase"/>
    <property type="match status" value="1"/>
</dbReference>
<keyword evidence="2 8" id="KW-0436">Ligase</keyword>
<dbReference type="PROSITE" id="PS00178">
    <property type="entry name" value="AA_TRNA_LIGASE_I"/>
    <property type="match status" value="1"/>
</dbReference>
<dbReference type="PANTHER" id="PTHR11766:SF0">
    <property type="entry name" value="TYROSINE--TRNA LIGASE, MITOCHONDRIAL"/>
    <property type="match status" value="1"/>
</dbReference>
<proteinExistence type="inferred from homology"/>
<dbReference type="Gene3D" id="3.10.290.10">
    <property type="entry name" value="RNA-binding S4 domain"/>
    <property type="match status" value="1"/>
</dbReference>
<dbReference type="InterPro" id="IPR024088">
    <property type="entry name" value="Tyr-tRNA-ligase_bac-type"/>
</dbReference>
<dbReference type="FunFam" id="3.40.50.620:FF:000227">
    <property type="entry name" value="Tyrosine--tRNA ligase"/>
    <property type="match status" value="1"/>
</dbReference>
<dbReference type="GO" id="GO:0006437">
    <property type="term" value="P:tyrosyl-tRNA aminoacylation"/>
    <property type="evidence" value="ECO:0007669"/>
    <property type="project" value="InterPro"/>
</dbReference>
<dbReference type="Gene3D" id="3.40.50.620">
    <property type="entry name" value="HUPs"/>
    <property type="match status" value="1"/>
</dbReference>
<dbReference type="GO" id="GO:0003723">
    <property type="term" value="F:RNA binding"/>
    <property type="evidence" value="ECO:0007669"/>
    <property type="project" value="InterPro"/>
</dbReference>
<dbReference type="CDD" id="cd00805">
    <property type="entry name" value="TyrRS_core"/>
    <property type="match status" value="1"/>
</dbReference>
<feature type="domain" description="Tyrosyl-tRNA synthetase C-terminal" evidence="10">
    <location>
        <begin position="415"/>
        <end position="531"/>
    </location>
</feature>
<dbReference type="Pfam" id="PF00579">
    <property type="entry name" value="tRNA-synt_1b"/>
    <property type="match status" value="1"/>
</dbReference>
<evidence type="ECO:0000256" key="1">
    <source>
        <dbReference type="ARBA" id="ARBA00005594"/>
    </source>
</evidence>
<dbReference type="GO" id="GO:0005739">
    <property type="term" value="C:mitochondrion"/>
    <property type="evidence" value="ECO:0007669"/>
    <property type="project" value="TreeGrafter"/>
</dbReference>
<dbReference type="NCBIfam" id="TIGR00234">
    <property type="entry name" value="tyrS"/>
    <property type="match status" value="1"/>
</dbReference>
<sequence>MKEADDRWKCYAEEIKAGKRKSFVEHLEDRCLIKDYVGGRDVLNSILIEKRAGLYAGVDPTAPSLHVGHMLPFMVLAWAYVWGLPVTFLLGGSTSRIGDPTGRLKGREMLPTAIRKANIASMHMQLKKLGMSIEVYGRKYGYHHEWSWRRALTNNNTWWNSVSFLEVMRDLGSVMRLGPMLGRDTVKTRLSGEGMSIAEFSYPLMQAWDWWVLFQKGVQVQVGGSDQFGNILFGIDAVKGISRNTAIQEARNPLENELDFPVGLTTPLLTNSAGQKLGKSAGNAIWLDKDMTSTFELYQYFVRLPDDAVERYLKMFTFIPLPKIAEIMEEQNRDPSKRLAQHALAYDFVELIHGTKEAEAVSWQHRQLFRPRSSTAEPTPPLPSQGSKPTSGNPKSPYAGFINPQSGNKYAPQVSFADMPSVKTTLPRSLVYNQPFNRILWYTGMVTSKSEGNRIIANGGAYVGSRPGDSGQMSDELSFTPIKDFAREKTEKYILDGKILILKIGKWKFKMVDIVSDEEFDEMAGQFPGWEQIKTYRDEVRKEEAAKAQATEQKTT</sequence>